<dbReference type="InterPro" id="IPR000600">
    <property type="entry name" value="ROK"/>
</dbReference>
<dbReference type="InterPro" id="IPR043129">
    <property type="entry name" value="ATPase_NBD"/>
</dbReference>
<evidence type="ECO:0000313" key="2">
    <source>
        <dbReference type="EMBL" id="NKG22825.1"/>
    </source>
</evidence>
<name>A0ABX1G988_9MICC</name>
<proteinExistence type="inferred from homology"/>
<keyword evidence="3" id="KW-1185">Reference proteome</keyword>
<evidence type="ECO:0000313" key="3">
    <source>
        <dbReference type="Proteomes" id="UP000746595"/>
    </source>
</evidence>
<evidence type="ECO:0000256" key="1">
    <source>
        <dbReference type="ARBA" id="ARBA00006479"/>
    </source>
</evidence>
<sequence length="309" mass="31511">MNPQYLLFDVGGTDIKAAFSDAAGTLHGIRRIRTQRVASDPAHTLVEQLKTLGAELMAEFPESNPIAVGLLVCGIVDEANGTGVFSANLGWRDAPLRQLVADAFDLPVGFGHDVLGAGVAELRFGAGKELGTAVDNAAVLIIGTGIAAALFVDGRPLSAGGYAGELGHGAVPGGLSCPCGAHGCLETIGSAGAIAKRYEQETGVHVAGAREVLNAREAGDKIAVRIWDEAIAALTFSIAQLCCSIAPQVVIIGGGLAQAGEALLQPLREALGEKLTYQRLPQIVAAQLGQDAGLRGAHLKAVAAGAQST</sequence>
<protein>
    <submittedName>
        <fullName evidence="2">ROK family protein</fullName>
    </submittedName>
</protein>
<dbReference type="SUPFAM" id="SSF53067">
    <property type="entry name" value="Actin-like ATPase domain"/>
    <property type="match status" value="1"/>
</dbReference>
<organism evidence="2 3">
    <name type="scientific">Paeniglutamicibacter terrestris</name>
    <dbReference type="NCBI Taxonomy" id="2723403"/>
    <lineage>
        <taxon>Bacteria</taxon>
        <taxon>Bacillati</taxon>
        <taxon>Actinomycetota</taxon>
        <taxon>Actinomycetes</taxon>
        <taxon>Micrococcales</taxon>
        <taxon>Micrococcaceae</taxon>
        <taxon>Paeniglutamicibacter</taxon>
    </lineage>
</organism>
<accession>A0ABX1G988</accession>
<dbReference type="Gene3D" id="3.30.420.40">
    <property type="match status" value="2"/>
</dbReference>
<reference evidence="2 3" key="1">
    <citation type="submission" date="2020-04" db="EMBL/GenBank/DDBJ databases">
        <title>Paeniglutamicibacter sp. ANT13_2, a novel actinomycete isolated from sediment in Antarctica.</title>
        <authorList>
            <person name="Sakdapetsiri C."/>
            <person name="Pinyakong O."/>
        </authorList>
    </citation>
    <scope>NUCLEOTIDE SEQUENCE [LARGE SCALE GENOMIC DNA]</scope>
    <source>
        <strain evidence="2 3">ANT13_2</strain>
    </source>
</reference>
<gene>
    <name evidence="2" type="ORF">HED64_19220</name>
</gene>
<comment type="similarity">
    <text evidence="1">Belongs to the ROK (NagC/XylR) family.</text>
</comment>
<dbReference type="Pfam" id="PF00480">
    <property type="entry name" value="ROK"/>
    <property type="match status" value="1"/>
</dbReference>
<dbReference type="PANTHER" id="PTHR18964:SF149">
    <property type="entry name" value="BIFUNCTIONAL UDP-N-ACETYLGLUCOSAMINE 2-EPIMERASE_N-ACETYLMANNOSAMINE KINASE"/>
    <property type="match status" value="1"/>
</dbReference>
<dbReference type="PANTHER" id="PTHR18964">
    <property type="entry name" value="ROK (REPRESSOR, ORF, KINASE) FAMILY"/>
    <property type="match status" value="1"/>
</dbReference>
<dbReference type="RefSeq" id="WP_168153555.1">
    <property type="nucleotide sequence ID" value="NZ_JAAWVT010000016.1"/>
</dbReference>
<dbReference type="EMBL" id="JAAWVT010000016">
    <property type="protein sequence ID" value="NKG22825.1"/>
    <property type="molecule type" value="Genomic_DNA"/>
</dbReference>
<dbReference type="Proteomes" id="UP000746595">
    <property type="component" value="Unassembled WGS sequence"/>
</dbReference>
<comment type="caution">
    <text evidence="2">The sequence shown here is derived from an EMBL/GenBank/DDBJ whole genome shotgun (WGS) entry which is preliminary data.</text>
</comment>